<accession>A0A7M3DZW1</accession>
<dbReference type="EMBL" id="SIOP01000001">
    <property type="protein sequence ID" value="TAY54202.1"/>
    <property type="molecule type" value="Genomic_DNA"/>
</dbReference>
<comment type="caution">
    <text evidence="2">The sequence shown here is derived from an EMBL/GenBank/DDBJ whole genome shotgun (WGS) entry which is preliminary data.</text>
</comment>
<feature type="region of interest" description="Disordered" evidence="1">
    <location>
        <begin position="1"/>
        <end position="22"/>
    </location>
</feature>
<name>A0A7M3DZW1_RHILE</name>
<feature type="compositionally biased region" description="Basic and acidic residues" evidence="1">
    <location>
        <begin position="1"/>
        <end position="16"/>
    </location>
</feature>
<evidence type="ECO:0000313" key="3">
    <source>
        <dbReference type="Proteomes" id="UP000292974"/>
    </source>
</evidence>
<gene>
    <name evidence="2" type="ORF">ELH90_22495</name>
</gene>
<dbReference type="AlphaFoldDB" id="A0A7M3DZW1"/>
<reference evidence="2 3" key="1">
    <citation type="submission" date="2019-02" db="EMBL/GenBank/DDBJ databases">
        <title>The genomic architecture of introgression among sibling species of bacteria.</title>
        <authorList>
            <person name="Cavassim M.I.A."/>
            <person name="Moeskjaer S."/>
            <person name="Moslemi C."/>
            <person name="Fields B."/>
            <person name="Bachmann A."/>
            <person name="Vilhjalmsson B."/>
            <person name="Schierup M.H."/>
            <person name="Young J.P.W."/>
            <person name="Andersen S.U."/>
        </authorList>
    </citation>
    <scope>NUCLEOTIDE SEQUENCE [LARGE SCALE GENOMIC DNA]</scope>
    <source>
        <strain evidence="2 3">SM135B</strain>
    </source>
</reference>
<dbReference type="Proteomes" id="UP000292974">
    <property type="component" value="Unassembled WGS sequence"/>
</dbReference>
<proteinExistence type="predicted"/>
<organism evidence="2 3">
    <name type="scientific">Rhizobium leguminosarum</name>
    <dbReference type="NCBI Taxonomy" id="384"/>
    <lineage>
        <taxon>Bacteria</taxon>
        <taxon>Pseudomonadati</taxon>
        <taxon>Pseudomonadota</taxon>
        <taxon>Alphaproteobacteria</taxon>
        <taxon>Hyphomicrobiales</taxon>
        <taxon>Rhizobiaceae</taxon>
        <taxon>Rhizobium/Agrobacterium group</taxon>
        <taxon>Rhizobium</taxon>
    </lineage>
</organism>
<sequence>MNLAKREGHGRLEHGGIGRGKRPKKADLFWCFLKMAQASHAHLNFRKRHFFSVLNTCPALEFQMAEQLA</sequence>
<evidence type="ECO:0000256" key="1">
    <source>
        <dbReference type="SAM" id="MobiDB-lite"/>
    </source>
</evidence>
<protein>
    <submittedName>
        <fullName evidence="2">Uncharacterized protein</fullName>
    </submittedName>
</protein>
<evidence type="ECO:0000313" key="2">
    <source>
        <dbReference type="EMBL" id="TAY54202.1"/>
    </source>
</evidence>